<dbReference type="InParanoid" id="Q6BYC3"/>
<feature type="transmembrane region" description="Helical" evidence="2">
    <location>
        <begin position="410"/>
        <end position="429"/>
    </location>
</feature>
<dbReference type="GO" id="GO:0032541">
    <property type="term" value="C:cortical endoplasmic reticulum"/>
    <property type="evidence" value="ECO:0007669"/>
    <property type="project" value="EnsemblFungi"/>
</dbReference>
<name>Q6BYC3_DEBHA</name>
<keyword evidence="2" id="KW-0472">Membrane</keyword>
<dbReference type="GO" id="GO:0031204">
    <property type="term" value="P:post-translational protein targeting to membrane, translocation"/>
    <property type="evidence" value="ECO:0007669"/>
    <property type="project" value="EnsemblFungi"/>
</dbReference>
<dbReference type="GO" id="GO:0097038">
    <property type="term" value="C:perinuclear endoplasmic reticulum"/>
    <property type="evidence" value="ECO:0007669"/>
    <property type="project" value="EnsemblFungi"/>
</dbReference>
<dbReference type="GO" id="GO:0048309">
    <property type="term" value="P:endoplasmic reticulum inheritance"/>
    <property type="evidence" value="ECO:0007669"/>
    <property type="project" value="EnsemblFungi"/>
</dbReference>
<feature type="transmembrane region" description="Helical" evidence="2">
    <location>
        <begin position="116"/>
        <end position="140"/>
    </location>
</feature>
<dbReference type="AlphaFoldDB" id="Q6BYC3"/>
<dbReference type="EMBL" id="CR382133">
    <property type="protein sequence ID" value="CAG84765.2"/>
    <property type="molecule type" value="Genomic_DNA"/>
</dbReference>
<reference evidence="3 4" key="1">
    <citation type="journal article" date="2004" name="Nature">
        <title>Genome evolution in yeasts.</title>
        <authorList>
            <consortium name="Genolevures"/>
            <person name="Dujon B."/>
            <person name="Sherman D."/>
            <person name="Fischer G."/>
            <person name="Durrens P."/>
            <person name="Casaregola S."/>
            <person name="Lafontaine I."/>
            <person name="de Montigny J."/>
            <person name="Marck C."/>
            <person name="Neuveglise C."/>
            <person name="Talla E."/>
            <person name="Goffard N."/>
            <person name="Frangeul L."/>
            <person name="Aigle M."/>
            <person name="Anthouard V."/>
            <person name="Babour A."/>
            <person name="Barbe V."/>
            <person name="Barnay S."/>
            <person name="Blanchin S."/>
            <person name="Beckerich J.M."/>
            <person name="Beyne E."/>
            <person name="Bleykasten C."/>
            <person name="Boisrame A."/>
            <person name="Boyer J."/>
            <person name="Cattolico L."/>
            <person name="Confanioleri F."/>
            <person name="de Daruvar A."/>
            <person name="Despons L."/>
            <person name="Fabre E."/>
            <person name="Fairhead C."/>
            <person name="Ferry-Dumazet H."/>
            <person name="Groppi A."/>
            <person name="Hantraye F."/>
            <person name="Hennequin C."/>
            <person name="Jauniaux N."/>
            <person name="Joyet P."/>
            <person name="Kachouri R."/>
            <person name="Kerrest A."/>
            <person name="Koszul R."/>
            <person name="Lemaire M."/>
            <person name="Lesur I."/>
            <person name="Ma L."/>
            <person name="Muller H."/>
            <person name="Nicaud J.M."/>
            <person name="Nikolski M."/>
            <person name="Oztas S."/>
            <person name="Ozier-Kalogeropoulos O."/>
            <person name="Pellenz S."/>
            <person name="Potier S."/>
            <person name="Richard G.F."/>
            <person name="Straub M.L."/>
            <person name="Suleau A."/>
            <person name="Swennene D."/>
            <person name="Tekaia F."/>
            <person name="Wesolowski-Louvel M."/>
            <person name="Westhof E."/>
            <person name="Wirth B."/>
            <person name="Zeniou-Meyer M."/>
            <person name="Zivanovic I."/>
            <person name="Bolotin-Fukuhara M."/>
            <person name="Thierry A."/>
            <person name="Bouchier C."/>
            <person name="Caudron B."/>
            <person name="Scarpelli C."/>
            <person name="Gaillardin C."/>
            <person name="Weissenbach J."/>
            <person name="Wincker P."/>
            <person name="Souciet J.L."/>
        </authorList>
    </citation>
    <scope>NUCLEOTIDE SEQUENCE [LARGE SCALE GENOMIC DNA]</scope>
    <source>
        <strain evidence="4">ATCC 36239 / CBS 767 / BCRC 21394 / JCM 1990 / NBRC 0083 / IGC 2968</strain>
    </source>
</reference>
<dbReference type="GO" id="GO:0036228">
    <property type="term" value="P:protein localization to nuclear inner membrane"/>
    <property type="evidence" value="ECO:0007669"/>
    <property type="project" value="EnsemblFungi"/>
</dbReference>
<feature type="transmembrane region" description="Helical" evidence="2">
    <location>
        <begin position="70"/>
        <end position="96"/>
    </location>
</feature>
<feature type="transmembrane region" description="Helical" evidence="2">
    <location>
        <begin position="186"/>
        <end position="207"/>
    </location>
</feature>
<dbReference type="RefSeq" id="XP_456796.2">
    <property type="nucleotide sequence ID" value="XM_456796.2"/>
</dbReference>
<dbReference type="GO" id="GO:0004865">
    <property type="term" value="F:protein serine/threonine phosphatase inhibitor activity"/>
    <property type="evidence" value="ECO:0007669"/>
    <property type="project" value="EnsemblFungi"/>
</dbReference>
<feature type="transmembrane region" description="Helical" evidence="2">
    <location>
        <begin position="152"/>
        <end position="174"/>
    </location>
</feature>
<dbReference type="PANTHER" id="PTHR31726:SF2">
    <property type="entry name" value="PROTEIN ICE2"/>
    <property type="match status" value="1"/>
</dbReference>
<dbReference type="OMA" id="CIYEISP"/>
<feature type="region of interest" description="Disordered" evidence="1">
    <location>
        <begin position="330"/>
        <end position="380"/>
    </location>
</feature>
<protein>
    <submittedName>
        <fullName evidence="3">DEHA2A10648p</fullName>
    </submittedName>
</protein>
<dbReference type="eggNOG" id="ENOG502QRTT">
    <property type="taxonomic scope" value="Eukaryota"/>
</dbReference>
<dbReference type="Proteomes" id="UP000000599">
    <property type="component" value="Chromosome A"/>
</dbReference>
<dbReference type="GO" id="GO:0160031">
    <property type="term" value="P:endoplasmic reticulum membrane biogenesis"/>
    <property type="evidence" value="ECO:0007669"/>
    <property type="project" value="EnsemblFungi"/>
</dbReference>
<evidence type="ECO:0000256" key="1">
    <source>
        <dbReference type="SAM" id="MobiDB-lite"/>
    </source>
</evidence>
<dbReference type="STRING" id="284592.Q6BYC3"/>
<feature type="transmembrane region" description="Helical" evidence="2">
    <location>
        <begin position="38"/>
        <end position="58"/>
    </location>
</feature>
<evidence type="ECO:0000256" key="2">
    <source>
        <dbReference type="SAM" id="Phobius"/>
    </source>
</evidence>
<dbReference type="GO" id="GO:0006882">
    <property type="term" value="P:intracellular zinc ion homeostasis"/>
    <property type="evidence" value="ECO:0007669"/>
    <property type="project" value="EnsemblFungi"/>
</dbReference>
<keyword evidence="2" id="KW-1133">Transmembrane helix</keyword>
<feature type="transmembrane region" description="Helical" evidence="2">
    <location>
        <begin position="12"/>
        <end position="32"/>
    </location>
</feature>
<dbReference type="InterPro" id="IPR013635">
    <property type="entry name" value="Ice2"/>
</dbReference>
<evidence type="ECO:0000313" key="3">
    <source>
        <dbReference type="EMBL" id="CAG84765.2"/>
    </source>
</evidence>
<dbReference type="GO" id="GO:0005789">
    <property type="term" value="C:endoplasmic reticulum membrane"/>
    <property type="evidence" value="ECO:0007669"/>
    <property type="project" value="EnsemblFungi"/>
</dbReference>
<gene>
    <name evidence="3" type="ordered locus">DEHA2A10648g</name>
</gene>
<evidence type="ECO:0000313" key="4">
    <source>
        <dbReference type="Proteomes" id="UP000000599"/>
    </source>
</evidence>
<dbReference type="GeneID" id="2899565"/>
<dbReference type="Pfam" id="PF08426">
    <property type="entry name" value="ICE2"/>
    <property type="match status" value="1"/>
</dbReference>
<dbReference type="OrthoDB" id="5577218at2759"/>
<keyword evidence="2" id="KW-0812">Transmembrane</keyword>
<dbReference type="HOGENOM" id="CLU_027878_2_0_1"/>
<dbReference type="FunCoup" id="Q6BYC3">
    <property type="interactions" value="87"/>
</dbReference>
<feature type="compositionally biased region" description="Polar residues" evidence="1">
    <location>
        <begin position="337"/>
        <end position="366"/>
    </location>
</feature>
<dbReference type="VEuPathDB" id="FungiDB:DEHA2A10648g"/>
<organism evidence="3 4">
    <name type="scientific">Debaryomyces hansenii (strain ATCC 36239 / CBS 767 / BCRC 21394 / JCM 1990 / NBRC 0083 / IGC 2968)</name>
    <name type="common">Yeast</name>
    <name type="synonym">Torulaspora hansenii</name>
    <dbReference type="NCBI Taxonomy" id="284592"/>
    <lineage>
        <taxon>Eukaryota</taxon>
        <taxon>Fungi</taxon>
        <taxon>Dikarya</taxon>
        <taxon>Ascomycota</taxon>
        <taxon>Saccharomycotina</taxon>
        <taxon>Pichiomycetes</taxon>
        <taxon>Debaryomycetaceae</taxon>
        <taxon>Debaryomyces</taxon>
    </lineage>
</organism>
<proteinExistence type="predicted"/>
<dbReference type="PANTHER" id="PTHR31726">
    <property type="entry name" value="PROTEIN ICE2"/>
    <property type="match status" value="1"/>
</dbReference>
<dbReference type="GO" id="GO:0000921">
    <property type="term" value="P:septin ring assembly"/>
    <property type="evidence" value="ECO:0007669"/>
    <property type="project" value="EnsemblFungi"/>
</dbReference>
<accession>Q6BYC3</accession>
<sequence>MRESMNRIKVRTFRVLRAVLSTVYLALIILSIPLAFDVGGITCGLAFSFTTFTLYFVLTTIRIVTRKSRYFGWVSLLYYLQHIIIPSLLTLFLSYYRTNQPTTSTAYHPHEIWRYFIVNSTPIFTILEGFCSLLLIQAIGETVNWLTVYKSDSWLIVSLMASGSTITAALYFLYRIYVFPFTIDMISASLLGSLLTLTAGLGLFGIVSGKGSMIESALLFAYIVRCIYETFPILSEDASKTLTSIFTQTTFNLRNEIPKLPPQITNTVSQLLPFLASNLPGSFKAIWEFLIMSIHKLPLPLLLNLAYRIGVFYAATKIIPSLYHDASYPFNTPPRTPSQNRSPRPSSTNIPGLSQSVSNSQTPPNSHHNRTHETSSEEVIDTTEIQPLSRSQSSFARNSFGKKREPRSTIIRLIYSYSPCIVIAVYTHLMMSYKGELGTELKIWGWWSPNSDIQVIVHPWQFWNWVNMGTTLLLYTAELSGNDSNSGRTALTSHWKVE</sequence>
<keyword evidence="4" id="KW-1185">Reference proteome</keyword>
<dbReference type="KEGG" id="dha:DEHA2A10648g"/>